<dbReference type="EMBL" id="JACHJQ010000007">
    <property type="protein sequence ID" value="MBB4910168.1"/>
    <property type="molecule type" value="Genomic_DNA"/>
</dbReference>
<evidence type="ECO:0000313" key="5">
    <source>
        <dbReference type="EMBL" id="MBB4910168.1"/>
    </source>
</evidence>
<evidence type="ECO:0000256" key="1">
    <source>
        <dbReference type="ARBA" id="ARBA00023015"/>
    </source>
</evidence>
<name>A0A7W7VH89_9PSEU</name>
<dbReference type="InterPro" id="IPR050204">
    <property type="entry name" value="AraC_XylS_family_regulators"/>
</dbReference>
<reference evidence="5 6" key="1">
    <citation type="submission" date="2020-08" db="EMBL/GenBank/DDBJ databases">
        <title>Genomic Encyclopedia of Type Strains, Phase III (KMG-III): the genomes of soil and plant-associated and newly described type strains.</title>
        <authorList>
            <person name="Whitman W."/>
        </authorList>
    </citation>
    <scope>NUCLEOTIDE SEQUENCE [LARGE SCALE GENOMIC DNA]</scope>
    <source>
        <strain evidence="5 6">CECT 8960</strain>
    </source>
</reference>
<evidence type="ECO:0000259" key="4">
    <source>
        <dbReference type="PROSITE" id="PS01124"/>
    </source>
</evidence>
<dbReference type="InterPro" id="IPR046532">
    <property type="entry name" value="DUF6597"/>
</dbReference>
<dbReference type="PROSITE" id="PS01124">
    <property type="entry name" value="HTH_ARAC_FAMILY_2"/>
    <property type="match status" value="1"/>
</dbReference>
<dbReference type="PANTHER" id="PTHR46796:SF15">
    <property type="entry name" value="BLL1074 PROTEIN"/>
    <property type="match status" value="1"/>
</dbReference>
<dbReference type="Proteomes" id="UP000520767">
    <property type="component" value="Unassembled WGS sequence"/>
</dbReference>
<accession>A0A7W7VH89</accession>
<dbReference type="AlphaFoldDB" id="A0A7W7VH89"/>
<organism evidence="5 6">
    <name type="scientific">Actinophytocola algeriensis</name>
    <dbReference type="NCBI Taxonomy" id="1768010"/>
    <lineage>
        <taxon>Bacteria</taxon>
        <taxon>Bacillati</taxon>
        <taxon>Actinomycetota</taxon>
        <taxon>Actinomycetes</taxon>
        <taxon>Pseudonocardiales</taxon>
        <taxon>Pseudonocardiaceae</taxon>
    </lineage>
</organism>
<dbReference type="GO" id="GO:0043565">
    <property type="term" value="F:sequence-specific DNA binding"/>
    <property type="evidence" value="ECO:0007669"/>
    <property type="project" value="InterPro"/>
</dbReference>
<proteinExistence type="predicted"/>
<gene>
    <name evidence="5" type="ORF">FHR82_006426</name>
</gene>
<keyword evidence="1" id="KW-0805">Transcription regulation</keyword>
<dbReference type="InterPro" id="IPR009057">
    <property type="entry name" value="Homeodomain-like_sf"/>
</dbReference>
<dbReference type="GO" id="GO:0003700">
    <property type="term" value="F:DNA-binding transcription factor activity"/>
    <property type="evidence" value="ECO:0007669"/>
    <property type="project" value="InterPro"/>
</dbReference>
<protein>
    <submittedName>
        <fullName evidence="5">AraC-like DNA-binding protein</fullName>
    </submittedName>
</protein>
<dbReference type="Pfam" id="PF12833">
    <property type="entry name" value="HTH_18"/>
    <property type="match status" value="1"/>
</dbReference>
<dbReference type="PANTHER" id="PTHR46796">
    <property type="entry name" value="HTH-TYPE TRANSCRIPTIONAL ACTIVATOR RHAS-RELATED"/>
    <property type="match status" value="1"/>
</dbReference>
<dbReference type="SUPFAM" id="SSF46689">
    <property type="entry name" value="Homeodomain-like"/>
    <property type="match status" value="1"/>
</dbReference>
<dbReference type="InterPro" id="IPR018060">
    <property type="entry name" value="HTH_AraC"/>
</dbReference>
<evidence type="ECO:0000256" key="2">
    <source>
        <dbReference type="ARBA" id="ARBA00023125"/>
    </source>
</evidence>
<keyword evidence="3" id="KW-0804">Transcription</keyword>
<keyword evidence="6" id="KW-1185">Reference proteome</keyword>
<sequence>MSSALSVAIQPDERLRPLLTRDYLRYRQPAEDGAAWLAPPSAVVTVIINMGAAFGGLPHAFVAGPSDACGVVSMAGEIDCVEVKLTPLGAYRLFGVPVSELTGEVVDLTELADLRPDRLDEGLLRLADAGRAPAGEVAWVWRRLHAAHGNLPIAALAAEVGWSRRHLVNRFRAQTGLPPKTLARVLRFSELLRRLPGGELSEVAAVCGYYDQAHMNRDFREFAGTTPGAWLARFPSVQYPWVRAT</sequence>
<comment type="caution">
    <text evidence="5">The sequence shown here is derived from an EMBL/GenBank/DDBJ whole genome shotgun (WGS) entry which is preliminary data.</text>
</comment>
<dbReference type="Pfam" id="PF20240">
    <property type="entry name" value="DUF6597"/>
    <property type="match status" value="1"/>
</dbReference>
<evidence type="ECO:0000256" key="3">
    <source>
        <dbReference type="ARBA" id="ARBA00023163"/>
    </source>
</evidence>
<feature type="domain" description="HTH araC/xylS-type" evidence="4">
    <location>
        <begin position="134"/>
        <end position="233"/>
    </location>
</feature>
<keyword evidence="2 5" id="KW-0238">DNA-binding</keyword>
<evidence type="ECO:0000313" key="6">
    <source>
        <dbReference type="Proteomes" id="UP000520767"/>
    </source>
</evidence>
<dbReference type="RefSeq" id="WP_184814243.1">
    <property type="nucleotide sequence ID" value="NZ_JACHJQ010000007.1"/>
</dbReference>
<dbReference type="Gene3D" id="1.10.10.60">
    <property type="entry name" value="Homeodomain-like"/>
    <property type="match status" value="1"/>
</dbReference>
<dbReference type="SMART" id="SM00342">
    <property type="entry name" value="HTH_ARAC"/>
    <property type="match status" value="1"/>
</dbReference>